<accession>A0A562ZVH7</accession>
<gene>
    <name evidence="2" type="ORF">FN976_06705</name>
</gene>
<evidence type="ECO:0000256" key="1">
    <source>
        <dbReference type="SAM" id="SignalP"/>
    </source>
</evidence>
<evidence type="ECO:0000313" key="2">
    <source>
        <dbReference type="EMBL" id="TWO72386.1"/>
    </source>
</evidence>
<dbReference type="EMBL" id="VOBQ01000004">
    <property type="protein sequence ID" value="TWO72386.1"/>
    <property type="molecule type" value="Genomic_DNA"/>
</dbReference>
<protein>
    <recommendedName>
        <fullName evidence="4">DUF995 domain-containing protein</fullName>
    </recommendedName>
</protein>
<comment type="caution">
    <text evidence="2">The sequence shown here is derived from an EMBL/GenBank/DDBJ whole genome shotgun (WGS) entry which is preliminary data.</text>
</comment>
<keyword evidence="1" id="KW-0732">Signal</keyword>
<organism evidence="2 3">
    <name type="scientific">Caenimonas sedimenti</name>
    <dbReference type="NCBI Taxonomy" id="2596921"/>
    <lineage>
        <taxon>Bacteria</taxon>
        <taxon>Pseudomonadati</taxon>
        <taxon>Pseudomonadota</taxon>
        <taxon>Betaproteobacteria</taxon>
        <taxon>Burkholderiales</taxon>
        <taxon>Comamonadaceae</taxon>
        <taxon>Caenimonas</taxon>
    </lineage>
</organism>
<dbReference type="RefSeq" id="WP_145892210.1">
    <property type="nucleotide sequence ID" value="NZ_VOBQ01000004.1"/>
</dbReference>
<evidence type="ECO:0000313" key="3">
    <source>
        <dbReference type="Proteomes" id="UP000318199"/>
    </source>
</evidence>
<proteinExistence type="predicted"/>
<feature type="signal peptide" evidence="1">
    <location>
        <begin position="1"/>
        <end position="20"/>
    </location>
</feature>
<evidence type="ECO:0008006" key="4">
    <source>
        <dbReference type="Google" id="ProtNLM"/>
    </source>
</evidence>
<reference evidence="2 3" key="1">
    <citation type="submission" date="2019-07" db="EMBL/GenBank/DDBJ databases">
        <title>Caenimonas sedimenti sp. nov., isolated from activated sludge.</title>
        <authorList>
            <person name="Xu J."/>
        </authorList>
    </citation>
    <scope>NUCLEOTIDE SEQUENCE [LARGE SCALE GENOMIC DNA]</scope>
    <source>
        <strain evidence="2 3">HX-9-20</strain>
    </source>
</reference>
<keyword evidence="3" id="KW-1185">Reference proteome</keyword>
<dbReference type="Proteomes" id="UP000318199">
    <property type="component" value="Unassembled WGS sequence"/>
</dbReference>
<dbReference type="AlphaFoldDB" id="A0A562ZVH7"/>
<feature type="chain" id="PRO_5021913610" description="DUF995 domain-containing protein" evidence="1">
    <location>
        <begin position="21"/>
        <end position="143"/>
    </location>
</feature>
<name>A0A562ZVH7_9BURK</name>
<sequence length="143" mass="15409">MQTRSLQLITLAFFAASAHAQANLGELLDFGGEKLSADEIRALGDLRTIARTDDADAFMTLRSDGTAVGMVHNKQGAGSSELVGEWTLAADGRRCTDIRVPAFGTVIRQCGYTYRIGKDIFFSRSDVDRNATVGAYTGPAFLQ</sequence>
<dbReference type="OrthoDB" id="9850989at2"/>